<evidence type="ECO:0000256" key="6">
    <source>
        <dbReference type="SAM" id="MobiDB-lite"/>
    </source>
</evidence>
<feature type="region of interest" description="Disordered" evidence="6">
    <location>
        <begin position="1"/>
        <end position="40"/>
    </location>
</feature>
<dbReference type="SUPFAM" id="SSF56436">
    <property type="entry name" value="C-type lectin-like"/>
    <property type="match status" value="1"/>
</dbReference>
<evidence type="ECO:0000256" key="3">
    <source>
        <dbReference type="ARBA" id="ARBA00022968"/>
    </source>
</evidence>
<dbReference type="EMBL" id="JACDTQ010003814">
    <property type="protein sequence ID" value="KAF5912469.1"/>
    <property type="molecule type" value="Genomic_DNA"/>
</dbReference>
<keyword evidence="4" id="KW-1133">Transmembrane helix</keyword>
<keyword evidence="2" id="KW-0812">Transmembrane</keyword>
<dbReference type="InterPro" id="IPR050919">
    <property type="entry name" value="NKG2/CD94_NK_receptors"/>
</dbReference>
<protein>
    <submittedName>
        <fullName evidence="7">Uncharacterized protein</fullName>
    </submittedName>
</protein>
<sequence>TWIEVFQSSSQCKTQDMKDTKEKNTSSPEVDGHSILPSSTRKDYNICQGKRPCCGKNCYYFSKEERTWSESKTSWQDLNSRLIKIDDKEEQPSPII</sequence>
<dbReference type="GO" id="GO:0045954">
    <property type="term" value="P:positive regulation of natural killer cell mediated cytotoxicity"/>
    <property type="evidence" value="ECO:0007669"/>
    <property type="project" value="TreeGrafter"/>
</dbReference>
<accession>A0A7J7E9R2</accession>
<dbReference type="Proteomes" id="UP000551758">
    <property type="component" value="Unassembled WGS sequence"/>
</dbReference>
<dbReference type="AlphaFoldDB" id="A0A7J7E9R2"/>
<evidence type="ECO:0000256" key="5">
    <source>
        <dbReference type="ARBA" id="ARBA00023136"/>
    </source>
</evidence>
<dbReference type="InterPro" id="IPR016187">
    <property type="entry name" value="CTDL_fold"/>
</dbReference>
<comment type="caution">
    <text evidence="7">The sequence shown here is derived from an EMBL/GenBank/DDBJ whole genome shotgun (WGS) entry which is preliminary data.</text>
</comment>
<gene>
    <name evidence="7" type="ORF">HPG69_004139</name>
</gene>
<comment type="subcellular location">
    <subcellularLocation>
        <location evidence="1">Membrane</location>
        <topology evidence="1">Single-pass type II membrane protein</topology>
    </subcellularLocation>
</comment>
<keyword evidence="3" id="KW-0735">Signal-anchor</keyword>
<evidence type="ECO:0000313" key="8">
    <source>
        <dbReference type="Proteomes" id="UP000551758"/>
    </source>
</evidence>
<dbReference type="PANTHER" id="PTHR22800">
    <property type="entry name" value="C-TYPE LECTIN PROTEINS"/>
    <property type="match status" value="1"/>
</dbReference>
<evidence type="ECO:0000313" key="7">
    <source>
        <dbReference type="EMBL" id="KAF5912469.1"/>
    </source>
</evidence>
<dbReference type="GO" id="GO:0002223">
    <property type="term" value="P:stimulatory C-type lectin receptor signaling pathway"/>
    <property type="evidence" value="ECO:0007669"/>
    <property type="project" value="TreeGrafter"/>
</dbReference>
<evidence type="ECO:0000256" key="1">
    <source>
        <dbReference type="ARBA" id="ARBA00004606"/>
    </source>
</evidence>
<keyword evidence="5" id="KW-0472">Membrane</keyword>
<evidence type="ECO:0000256" key="4">
    <source>
        <dbReference type="ARBA" id="ARBA00022989"/>
    </source>
</evidence>
<feature type="compositionally biased region" description="Polar residues" evidence="6">
    <location>
        <begin position="1"/>
        <end position="14"/>
    </location>
</feature>
<feature type="compositionally biased region" description="Basic and acidic residues" evidence="6">
    <location>
        <begin position="15"/>
        <end position="24"/>
    </location>
</feature>
<keyword evidence="8" id="KW-1185">Reference proteome</keyword>
<reference evidence="7 8" key="1">
    <citation type="journal article" date="2020" name="Mol. Biol. Evol.">
        <title>Interspecific Gene Flow and the Evolution of Specialization in Black and White Rhinoceros.</title>
        <authorList>
            <person name="Moodley Y."/>
            <person name="Westbury M.V."/>
            <person name="Russo I.M."/>
            <person name="Gopalakrishnan S."/>
            <person name="Rakotoarivelo A."/>
            <person name="Olsen R.A."/>
            <person name="Prost S."/>
            <person name="Tunstall T."/>
            <person name="Ryder O.A."/>
            <person name="Dalen L."/>
            <person name="Bruford M.W."/>
        </authorList>
    </citation>
    <scope>NUCLEOTIDE SEQUENCE [LARGE SCALE GENOMIC DNA]</scope>
    <source>
        <strain evidence="7">SBR-YM</strain>
        <tissue evidence="7">Skin</tissue>
    </source>
</reference>
<evidence type="ECO:0000256" key="2">
    <source>
        <dbReference type="ARBA" id="ARBA00022692"/>
    </source>
</evidence>
<organism evidence="7 8">
    <name type="scientific">Diceros bicornis minor</name>
    <name type="common">South-central black rhinoceros</name>
    <dbReference type="NCBI Taxonomy" id="77932"/>
    <lineage>
        <taxon>Eukaryota</taxon>
        <taxon>Metazoa</taxon>
        <taxon>Chordata</taxon>
        <taxon>Craniata</taxon>
        <taxon>Vertebrata</taxon>
        <taxon>Euteleostomi</taxon>
        <taxon>Mammalia</taxon>
        <taxon>Eutheria</taxon>
        <taxon>Laurasiatheria</taxon>
        <taxon>Perissodactyla</taxon>
        <taxon>Rhinocerotidae</taxon>
        <taxon>Diceros</taxon>
    </lineage>
</organism>
<feature type="non-terminal residue" evidence="7">
    <location>
        <position position="96"/>
    </location>
</feature>
<proteinExistence type="predicted"/>
<dbReference type="PANTHER" id="PTHR22800:SF257">
    <property type="entry name" value="C-TYPE LECTIN DOMAIN-CONTAINING PROTEIN"/>
    <property type="match status" value="1"/>
</dbReference>
<name>A0A7J7E9R2_DICBM</name>
<dbReference type="InterPro" id="IPR016186">
    <property type="entry name" value="C-type_lectin-like/link_sf"/>
</dbReference>
<dbReference type="Gene3D" id="3.10.100.10">
    <property type="entry name" value="Mannose-Binding Protein A, subunit A"/>
    <property type="match status" value="1"/>
</dbReference>
<dbReference type="GO" id="GO:0016020">
    <property type="term" value="C:membrane"/>
    <property type="evidence" value="ECO:0007669"/>
    <property type="project" value="UniProtKB-SubCell"/>
</dbReference>